<comment type="similarity">
    <text evidence="1 9 10">Belongs to the ferrochelatase family.</text>
</comment>
<comment type="function">
    <text evidence="9 10">Catalyzes the ferrous insertion into protoporphyrin IX.</text>
</comment>
<evidence type="ECO:0000256" key="3">
    <source>
        <dbReference type="ARBA" id="ARBA00022723"/>
    </source>
</evidence>
<comment type="catalytic activity">
    <reaction evidence="8">
        <text>Fe-coproporphyrin III + 2 H(+) = coproporphyrin III + Fe(2+)</text>
        <dbReference type="Rhea" id="RHEA:49572"/>
        <dbReference type="ChEBI" id="CHEBI:15378"/>
        <dbReference type="ChEBI" id="CHEBI:29033"/>
        <dbReference type="ChEBI" id="CHEBI:68438"/>
        <dbReference type="ChEBI" id="CHEBI:131725"/>
        <dbReference type="EC" id="4.99.1.9"/>
    </reaction>
    <physiologicalReaction direction="right-to-left" evidence="8">
        <dbReference type="Rhea" id="RHEA:49574"/>
    </physiologicalReaction>
</comment>
<dbReference type="CDD" id="cd00419">
    <property type="entry name" value="Ferrochelatase_C"/>
    <property type="match status" value="1"/>
</dbReference>
<comment type="subcellular location">
    <subcellularLocation>
        <location evidence="9 10">Cytoplasm</location>
    </subcellularLocation>
</comment>
<protein>
    <recommendedName>
        <fullName evidence="9 10">Ferrochelatase</fullName>
        <ecNumber evidence="9 10">4.98.1.1</ecNumber>
    </recommendedName>
    <alternativeName>
        <fullName evidence="9">Heme synthase</fullName>
    </alternativeName>
    <alternativeName>
        <fullName evidence="9">Protoheme ferro-lyase</fullName>
    </alternativeName>
</protein>
<comment type="pathway">
    <text evidence="9 10">Porphyrin-containing compound metabolism; protoheme biosynthesis; protoheme from protoporphyrin-IX: step 1/1.</text>
</comment>
<dbReference type="AlphaFoldDB" id="A0A841L9V6"/>
<feature type="binding site" evidence="9">
    <location>
        <position position="332"/>
    </location>
    <ligand>
        <name>Fe(2+)</name>
        <dbReference type="ChEBI" id="CHEBI:29033"/>
    </ligand>
</feature>
<organism evidence="11 12">
    <name type="scientific">Polymorphobacter multimanifer</name>
    <dbReference type="NCBI Taxonomy" id="1070431"/>
    <lineage>
        <taxon>Bacteria</taxon>
        <taxon>Pseudomonadati</taxon>
        <taxon>Pseudomonadota</taxon>
        <taxon>Alphaproteobacteria</taxon>
        <taxon>Sphingomonadales</taxon>
        <taxon>Sphingosinicellaceae</taxon>
        <taxon>Polymorphobacter</taxon>
    </lineage>
</organism>
<dbReference type="GO" id="GO:0046872">
    <property type="term" value="F:metal ion binding"/>
    <property type="evidence" value="ECO:0007669"/>
    <property type="project" value="UniProtKB-KW"/>
</dbReference>
<dbReference type="Pfam" id="PF00762">
    <property type="entry name" value="Ferrochelatase"/>
    <property type="match status" value="1"/>
</dbReference>
<dbReference type="PROSITE" id="PS00534">
    <property type="entry name" value="FERROCHELATASE"/>
    <property type="match status" value="1"/>
</dbReference>
<proteinExistence type="inferred from homology"/>
<accession>A0A841L9V6</accession>
<comment type="catalytic activity">
    <reaction evidence="9 10">
        <text>heme b + 2 H(+) = protoporphyrin IX + Fe(2+)</text>
        <dbReference type="Rhea" id="RHEA:22584"/>
        <dbReference type="ChEBI" id="CHEBI:15378"/>
        <dbReference type="ChEBI" id="CHEBI:29033"/>
        <dbReference type="ChEBI" id="CHEBI:57306"/>
        <dbReference type="ChEBI" id="CHEBI:60344"/>
        <dbReference type="EC" id="4.98.1.1"/>
    </reaction>
</comment>
<reference evidence="11 12" key="1">
    <citation type="submission" date="2020-08" db="EMBL/GenBank/DDBJ databases">
        <title>Genomic Encyclopedia of Type Strains, Phase IV (KMG-IV): sequencing the most valuable type-strain genomes for metagenomic binning, comparative biology and taxonomic classification.</title>
        <authorList>
            <person name="Goeker M."/>
        </authorList>
    </citation>
    <scope>NUCLEOTIDE SEQUENCE [LARGE SCALE GENOMIC DNA]</scope>
    <source>
        <strain evidence="11 12">DSM 102189</strain>
    </source>
</reference>
<dbReference type="InterPro" id="IPR019772">
    <property type="entry name" value="Ferrochelatase_AS"/>
</dbReference>
<dbReference type="Gene3D" id="3.40.50.1400">
    <property type="match status" value="2"/>
</dbReference>
<dbReference type="EMBL" id="JACIIV010000027">
    <property type="protein sequence ID" value="MBB6228926.1"/>
    <property type="molecule type" value="Genomic_DNA"/>
</dbReference>
<keyword evidence="4 9" id="KW-0408">Iron</keyword>
<dbReference type="HAMAP" id="MF_00323">
    <property type="entry name" value="Ferrochelatase"/>
    <property type="match status" value="1"/>
</dbReference>
<dbReference type="PANTHER" id="PTHR11108">
    <property type="entry name" value="FERROCHELATASE"/>
    <property type="match status" value="1"/>
</dbReference>
<evidence type="ECO:0000256" key="2">
    <source>
        <dbReference type="ARBA" id="ARBA00022490"/>
    </source>
</evidence>
<dbReference type="CDD" id="cd03411">
    <property type="entry name" value="Ferrochelatase_N"/>
    <property type="match status" value="1"/>
</dbReference>
<evidence type="ECO:0000256" key="6">
    <source>
        <dbReference type="ARBA" id="ARBA00023239"/>
    </source>
</evidence>
<evidence type="ECO:0000256" key="9">
    <source>
        <dbReference type="HAMAP-Rule" id="MF_00323"/>
    </source>
</evidence>
<gene>
    <name evidence="9" type="primary">hemH</name>
    <name evidence="11" type="ORF">FHS79_003120</name>
</gene>
<keyword evidence="2 9" id="KW-0963">Cytoplasm</keyword>
<dbReference type="InterPro" id="IPR001015">
    <property type="entry name" value="Ferrochelatase"/>
</dbReference>
<dbReference type="Proteomes" id="UP000538147">
    <property type="component" value="Unassembled WGS sequence"/>
</dbReference>
<keyword evidence="6 9" id="KW-0456">Lyase</keyword>
<evidence type="ECO:0000256" key="5">
    <source>
        <dbReference type="ARBA" id="ARBA00023133"/>
    </source>
</evidence>
<dbReference type="EC" id="4.98.1.1" evidence="9 10"/>
<sequence>MSATAPPSLAPSLLGRADMADADPVLRPEVPLAAAGMTAPAVGPAAIPGSALPPEHPQVQVGRVGVLLVNLGSPDSAEPGDVKRFLGEFLSDPRVIEIPQVIWQPILRLLVLNLRPRTTAQNYAKIWTPEGSPITAITRGQAEALKGRFGPKVVVDWAMRYGTRSIPEQLKALMDAGCDRILTVPLYPQYSSATNGTVVDAANGALAGWRWQPTMRTLPPYYDNPDHIAALAASVREGLAGLDFTPDLIVTSFHGMPQRTLDKGDPYHCQCRKTGRLLAEELGLPVRVTFQSRFGRAEWLKPYTDATLEGLAGEGIRKIAVVCPGFAADCLETLEEVAMEGRETFMEHGGTHFAYLPCLNTSETGIAMLERLIARELAGWV</sequence>
<keyword evidence="7 9" id="KW-0627">Porphyrin biosynthesis</keyword>
<keyword evidence="5 9" id="KW-0350">Heme biosynthesis</keyword>
<dbReference type="GO" id="GO:0005737">
    <property type="term" value="C:cytoplasm"/>
    <property type="evidence" value="ECO:0007669"/>
    <property type="project" value="UniProtKB-SubCell"/>
</dbReference>
<evidence type="ECO:0000256" key="10">
    <source>
        <dbReference type="RuleBase" id="RU000607"/>
    </source>
</evidence>
<evidence type="ECO:0000256" key="7">
    <source>
        <dbReference type="ARBA" id="ARBA00023244"/>
    </source>
</evidence>
<evidence type="ECO:0000256" key="4">
    <source>
        <dbReference type="ARBA" id="ARBA00023004"/>
    </source>
</evidence>
<name>A0A841L9V6_9SPHN</name>
<dbReference type="InterPro" id="IPR033644">
    <property type="entry name" value="Ferrochelatase_C"/>
</dbReference>
<evidence type="ECO:0000313" key="12">
    <source>
        <dbReference type="Proteomes" id="UP000538147"/>
    </source>
</evidence>
<feature type="binding site" evidence="9">
    <location>
        <position position="254"/>
    </location>
    <ligand>
        <name>Fe(2+)</name>
        <dbReference type="ChEBI" id="CHEBI:29033"/>
    </ligand>
</feature>
<keyword evidence="12" id="KW-1185">Reference proteome</keyword>
<evidence type="ECO:0000313" key="11">
    <source>
        <dbReference type="EMBL" id="MBB6228926.1"/>
    </source>
</evidence>
<evidence type="ECO:0000256" key="1">
    <source>
        <dbReference type="ARBA" id="ARBA00007718"/>
    </source>
</evidence>
<evidence type="ECO:0000256" key="8">
    <source>
        <dbReference type="ARBA" id="ARBA00024536"/>
    </source>
</evidence>
<comment type="caution">
    <text evidence="11">The sequence shown here is derived from an EMBL/GenBank/DDBJ whole genome shotgun (WGS) entry which is preliminary data.</text>
</comment>
<dbReference type="InterPro" id="IPR033659">
    <property type="entry name" value="Ferrochelatase_N"/>
</dbReference>
<dbReference type="FunFam" id="3.40.50.1400:FF:000002">
    <property type="entry name" value="Ferrochelatase"/>
    <property type="match status" value="1"/>
</dbReference>
<dbReference type="SUPFAM" id="SSF53800">
    <property type="entry name" value="Chelatase"/>
    <property type="match status" value="1"/>
</dbReference>
<dbReference type="NCBIfam" id="TIGR00109">
    <property type="entry name" value="hemH"/>
    <property type="match status" value="1"/>
</dbReference>
<dbReference type="GO" id="GO:0006783">
    <property type="term" value="P:heme biosynthetic process"/>
    <property type="evidence" value="ECO:0007669"/>
    <property type="project" value="UniProtKB-UniRule"/>
</dbReference>
<dbReference type="PANTHER" id="PTHR11108:SF1">
    <property type="entry name" value="FERROCHELATASE, MITOCHONDRIAL"/>
    <property type="match status" value="1"/>
</dbReference>
<dbReference type="UniPathway" id="UPA00252">
    <property type="reaction ID" value="UER00325"/>
</dbReference>
<keyword evidence="3 9" id="KW-0479">Metal-binding</keyword>
<dbReference type="GO" id="GO:0004325">
    <property type="term" value="F:ferrochelatase activity"/>
    <property type="evidence" value="ECO:0007669"/>
    <property type="project" value="UniProtKB-UniRule"/>
</dbReference>